<keyword evidence="5" id="KW-1185">Reference proteome</keyword>
<dbReference type="PANTHER" id="PTHR43963">
    <property type="entry name" value="CARBONYL REDUCTASE 1-RELATED"/>
    <property type="match status" value="1"/>
</dbReference>
<dbReference type="EMBL" id="BRYA01000535">
    <property type="protein sequence ID" value="GMI21808.1"/>
    <property type="molecule type" value="Genomic_DNA"/>
</dbReference>
<proteinExistence type="inferred from homology"/>
<dbReference type="GO" id="GO:0016491">
    <property type="term" value="F:oxidoreductase activity"/>
    <property type="evidence" value="ECO:0007669"/>
    <property type="project" value="UniProtKB-KW"/>
</dbReference>
<evidence type="ECO:0000256" key="3">
    <source>
        <dbReference type="ARBA" id="ARBA00023002"/>
    </source>
</evidence>
<dbReference type="Pfam" id="PF13561">
    <property type="entry name" value="adh_short_C2"/>
    <property type="match status" value="1"/>
</dbReference>
<keyword evidence="3" id="KW-0560">Oxidoreductase</keyword>
<comment type="caution">
    <text evidence="4">The sequence shown here is derived from an EMBL/GenBank/DDBJ whole genome shotgun (WGS) entry which is preliminary data.</text>
</comment>
<evidence type="ECO:0000313" key="4">
    <source>
        <dbReference type="EMBL" id="GMI21808.1"/>
    </source>
</evidence>
<evidence type="ECO:0000313" key="5">
    <source>
        <dbReference type="Proteomes" id="UP001165065"/>
    </source>
</evidence>
<dbReference type="AlphaFoldDB" id="A0A9W7FX23"/>
<organism evidence="4 5">
    <name type="scientific">Triparma columacea</name>
    <dbReference type="NCBI Taxonomy" id="722753"/>
    <lineage>
        <taxon>Eukaryota</taxon>
        <taxon>Sar</taxon>
        <taxon>Stramenopiles</taxon>
        <taxon>Ochrophyta</taxon>
        <taxon>Bolidophyceae</taxon>
        <taxon>Parmales</taxon>
        <taxon>Triparmaceae</taxon>
        <taxon>Triparma</taxon>
    </lineage>
</organism>
<name>A0A9W7FX23_9STRA</name>
<protein>
    <submittedName>
        <fullName evidence="4">Uncharacterized protein</fullName>
    </submittedName>
</protein>
<reference evidence="5" key="1">
    <citation type="journal article" date="2023" name="Commun. Biol.">
        <title>Genome analysis of Parmales, the sister group of diatoms, reveals the evolutionary specialization of diatoms from phago-mixotrophs to photoautotrophs.</title>
        <authorList>
            <person name="Ban H."/>
            <person name="Sato S."/>
            <person name="Yoshikawa S."/>
            <person name="Yamada K."/>
            <person name="Nakamura Y."/>
            <person name="Ichinomiya M."/>
            <person name="Sato N."/>
            <person name="Blanc-Mathieu R."/>
            <person name="Endo H."/>
            <person name="Kuwata A."/>
            <person name="Ogata H."/>
        </authorList>
    </citation>
    <scope>NUCLEOTIDE SEQUENCE [LARGE SCALE GENOMIC DNA]</scope>
</reference>
<dbReference type="Proteomes" id="UP001165065">
    <property type="component" value="Unassembled WGS sequence"/>
</dbReference>
<dbReference type="Gene3D" id="3.40.50.720">
    <property type="entry name" value="NAD(P)-binding Rossmann-like Domain"/>
    <property type="match status" value="1"/>
</dbReference>
<keyword evidence="2" id="KW-0521">NADP</keyword>
<comment type="similarity">
    <text evidence="1">Belongs to the short-chain dehydrogenases/reductases (SDR) family.</text>
</comment>
<dbReference type="PRINTS" id="PR00081">
    <property type="entry name" value="GDHRDH"/>
</dbReference>
<evidence type="ECO:0000256" key="1">
    <source>
        <dbReference type="ARBA" id="ARBA00006484"/>
    </source>
</evidence>
<sequence length="294" mass="32012">MAPPCILITGANKGIGLALVRRCLKRAPDVLVVLGCRSRSKGIAAIEGLVRENPEWEARMHLVQMDTSSDYSTKKAAEEFAKAAPPKFQKLSAIVNNAGIAYGSSKDIMATNVAGPKRVDDAFMPFLDMDAPGKPRIVQMSSGAAVRCVQNSTPEQRKFLMDTENITWDGIVSIVDMISNEGEISKRKLKKKHGFGAMRGVSDTAYGLSKALLNLYTAMRAKELGDKVRVNACSPGAIATDLFNSSAMAFIMRRIMSSPDTGTKSTLMLLFEEGDGGTGQFYHKTGERRDFDKY</sequence>
<accession>A0A9W7FX23</accession>
<evidence type="ECO:0000256" key="2">
    <source>
        <dbReference type="ARBA" id="ARBA00022857"/>
    </source>
</evidence>
<dbReference type="InterPro" id="IPR002347">
    <property type="entry name" value="SDR_fam"/>
</dbReference>
<dbReference type="OrthoDB" id="47007at2759"/>
<gene>
    <name evidence="4" type="ORF">TrCOL_g7210</name>
</gene>
<dbReference type="InterPro" id="IPR036291">
    <property type="entry name" value="NAD(P)-bd_dom_sf"/>
</dbReference>
<dbReference type="Pfam" id="PF00106">
    <property type="entry name" value="adh_short"/>
    <property type="match status" value="1"/>
</dbReference>
<dbReference type="PANTHER" id="PTHR43963:SF6">
    <property type="entry name" value="CHAIN DEHYDROGENASE FAMILY PROTEIN, PUTATIVE (AFU_ORTHOLOGUE AFUA_3G15350)-RELATED"/>
    <property type="match status" value="1"/>
</dbReference>
<dbReference type="SUPFAM" id="SSF51735">
    <property type="entry name" value="NAD(P)-binding Rossmann-fold domains"/>
    <property type="match status" value="1"/>
</dbReference>